<sequence>MASPSEPPECYLTKLAPEIRNLIYEYSLCNSESIEITRDNWMQPALLRTCKTIRREATGIYYCKNTFEFECENFDSSIPLNFWRYTSKFYDQSKLRANISCRDCEAWPNFLNWLKAYFEDRLPFHLTYNVEVNDREFNTAAKAFDIVYDLRNAGNDWNAIEKVLESYKVLTADVLMWDGN</sequence>
<dbReference type="EMBL" id="KB446560">
    <property type="protein sequence ID" value="EME81044.1"/>
    <property type="molecule type" value="Genomic_DNA"/>
</dbReference>
<accession>M2ZPM9</accession>
<keyword evidence="2" id="KW-1185">Reference proteome</keyword>
<dbReference type="VEuPathDB" id="FungiDB:MYCFIDRAFT_76980"/>
<dbReference type="RefSeq" id="XP_007928081.1">
    <property type="nucleotide sequence ID" value="XM_007929890.1"/>
</dbReference>
<evidence type="ECO:0000313" key="2">
    <source>
        <dbReference type="Proteomes" id="UP000016932"/>
    </source>
</evidence>
<dbReference type="eggNOG" id="ENOG502R0TP">
    <property type="taxonomic scope" value="Eukaryota"/>
</dbReference>
<gene>
    <name evidence="1" type="ORF">MYCFIDRAFT_76980</name>
</gene>
<dbReference type="Proteomes" id="UP000016932">
    <property type="component" value="Unassembled WGS sequence"/>
</dbReference>
<evidence type="ECO:0000313" key="1">
    <source>
        <dbReference type="EMBL" id="EME81044.1"/>
    </source>
</evidence>
<dbReference type="HOGENOM" id="CLU_1496872_0_0_1"/>
<proteinExistence type="predicted"/>
<organism evidence="1 2">
    <name type="scientific">Pseudocercospora fijiensis (strain CIRAD86)</name>
    <name type="common">Black leaf streak disease fungus</name>
    <name type="synonym">Mycosphaerella fijiensis</name>
    <dbReference type="NCBI Taxonomy" id="383855"/>
    <lineage>
        <taxon>Eukaryota</taxon>
        <taxon>Fungi</taxon>
        <taxon>Dikarya</taxon>
        <taxon>Ascomycota</taxon>
        <taxon>Pezizomycotina</taxon>
        <taxon>Dothideomycetes</taxon>
        <taxon>Dothideomycetidae</taxon>
        <taxon>Mycosphaerellales</taxon>
        <taxon>Mycosphaerellaceae</taxon>
        <taxon>Pseudocercospora</taxon>
    </lineage>
</organism>
<dbReference type="KEGG" id="pfj:MYCFIDRAFT_76980"/>
<evidence type="ECO:0008006" key="3">
    <source>
        <dbReference type="Google" id="ProtNLM"/>
    </source>
</evidence>
<name>M2ZPM9_PSEFD</name>
<dbReference type="AlphaFoldDB" id="M2ZPM9"/>
<dbReference type="OrthoDB" id="62952at2759"/>
<reference evidence="1 2" key="1">
    <citation type="journal article" date="2012" name="PLoS Pathog.">
        <title>Diverse lifestyles and strategies of plant pathogenesis encoded in the genomes of eighteen Dothideomycetes fungi.</title>
        <authorList>
            <person name="Ohm R.A."/>
            <person name="Feau N."/>
            <person name="Henrissat B."/>
            <person name="Schoch C.L."/>
            <person name="Horwitz B.A."/>
            <person name="Barry K.W."/>
            <person name="Condon B.J."/>
            <person name="Copeland A.C."/>
            <person name="Dhillon B."/>
            <person name="Glaser F."/>
            <person name="Hesse C.N."/>
            <person name="Kosti I."/>
            <person name="LaButti K."/>
            <person name="Lindquist E.A."/>
            <person name="Lucas S."/>
            <person name="Salamov A.A."/>
            <person name="Bradshaw R.E."/>
            <person name="Ciuffetti L."/>
            <person name="Hamelin R.C."/>
            <person name="Kema G.H.J."/>
            <person name="Lawrence C."/>
            <person name="Scott J.A."/>
            <person name="Spatafora J.W."/>
            <person name="Turgeon B.G."/>
            <person name="de Wit P.J.G.M."/>
            <person name="Zhong S."/>
            <person name="Goodwin S.B."/>
            <person name="Grigoriev I.V."/>
        </authorList>
    </citation>
    <scope>NUCLEOTIDE SEQUENCE [LARGE SCALE GENOMIC DNA]</scope>
    <source>
        <strain evidence="1 2">CIRAD86</strain>
    </source>
</reference>
<dbReference type="GeneID" id="19341256"/>
<protein>
    <recommendedName>
        <fullName evidence="3">F-box domain-containing protein</fullName>
    </recommendedName>
</protein>